<dbReference type="OrthoDB" id="10341493at2759"/>
<dbReference type="EMBL" id="FN649137">
    <property type="protein sequence ID" value="CBN73940.1"/>
    <property type="molecule type" value="Genomic_DNA"/>
</dbReference>
<proteinExistence type="predicted"/>
<keyword evidence="2" id="KW-1133">Transmembrane helix</keyword>
<protein>
    <submittedName>
        <fullName evidence="3">Uncharacterized protein</fullName>
    </submittedName>
</protein>
<evidence type="ECO:0000256" key="1">
    <source>
        <dbReference type="SAM" id="Coils"/>
    </source>
</evidence>
<feature type="transmembrane region" description="Helical" evidence="2">
    <location>
        <begin position="35"/>
        <end position="57"/>
    </location>
</feature>
<dbReference type="Proteomes" id="UP000002630">
    <property type="component" value="Linkage Group LG07"/>
</dbReference>
<name>D8LTP3_ECTSI</name>
<sequence>MQKNRIFLDNVEDILGSLGRRLQMVGKPALHLTRLGFGLSLLFYGMAFRTFAFHVIVFRISGFKQVQVSSGKLAAKYRKARQSIREAAAAAESAKRDREHKAAQAEKLKAARQRMIDEKHRLLAHGRKLTKEDTRKFMKKYHKELTTIKQEQAAINSINSSMISVKSSVDPDNARSSLRGLYSGLITSFTASTYQTAGQIALGLHVGTLLKTHLLDLFGPMLDPIGYRLDLTTYYDEAEIPYMGNPNAMDGPHNLAMNIFCYALVFAVIRAHPPLALKTAMVYFGARVVTDYLVMTAEPIRRKLGLMTAVHTPWSGMIQAGLTVLGFYYHRHTLHTASVTGFHPLVVGPGVVGLVEPLVRVAVWVSEVLHRIEFFTVNFVASRGK</sequence>
<gene>
    <name evidence="3" type="ORF">Esi_0009_0076</name>
</gene>
<evidence type="ECO:0000313" key="3">
    <source>
        <dbReference type="EMBL" id="CBN73940.1"/>
    </source>
</evidence>
<dbReference type="InParanoid" id="D8LTP3"/>
<organism evidence="3 4">
    <name type="scientific">Ectocarpus siliculosus</name>
    <name type="common">Brown alga</name>
    <name type="synonym">Conferva siliculosa</name>
    <dbReference type="NCBI Taxonomy" id="2880"/>
    <lineage>
        <taxon>Eukaryota</taxon>
        <taxon>Sar</taxon>
        <taxon>Stramenopiles</taxon>
        <taxon>Ochrophyta</taxon>
        <taxon>PX clade</taxon>
        <taxon>Phaeophyceae</taxon>
        <taxon>Ectocarpales</taxon>
        <taxon>Ectocarpaceae</taxon>
        <taxon>Ectocarpus</taxon>
    </lineage>
</organism>
<keyword evidence="2" id="KW-0472">Membrane</keyword>
<feature type="coiled-coil region" evidence="1">
    <location>
        <begin position="77"/>
        <end position="111"/>
    </location>
</feature>
<keyword evidence="2" id="KW-0812">Transmembrane</keyword>
<evidence type="ECO:0000256" key="2">
    <source>
        <dbReference type="SAM" id="Phobius"/>
    </source>
</evidence>
<dbReference type="EMBL" id="FN649732">
    <property type="protein sequence ID" value="CBN73940.1"/>
    <property type="molecule type" value="Genomic_DNA"/>
</dbReference>
<accession>D8LTP3</accession>
<reference evidence="3 4" key="1">
    <citation type="journal article" date="2010" name="Nature">
        <title>The Ectocarpus genome and the independent evolution of multicellularity in brown algae.</title>
        <authorList>
            <person name="Cock J.M."/>
            <person name="Sterck L."/>
            <person name="Rouze P."/>
            <person name="Scornet D."/>
            <person name="Allen A.E."/>
            <person name="Amoutzias G."/>
            <person name="Anthouard V."/>
            <person name="Artiguenave F."/>
            <person name="Aury J.M."/>
            <person name="Badger J.H."/>
            <person name="Beszteri B."/>
            <person name="Billiau K."/>
            <person name="Bonnet E."/>
            <person name="Bothwell J.H."/>
            <person name="Bowler C."/>
            <person name="Boyen C."/>
            <person name="Brownlee C."/>
            <person name="Carrano C.J."/>
            <person name="Charrier B."/>
            <person name="Cho G.Y."/>
            <person name="Coelho S.M."/>
            <person name="Collen J."/>
            <person name="Corre E."/>
            <person name="Da Silva C."/>
            <person name="Delage L."/>
            <person name="Delaroque N."/>
            <person name="Dittami S.M."/>
            <person name="Doulbeau S."/>
            <person name="Elias M."/>
            <person name="Farnham G."/>
            <person name="Gachon C.M."/>
            <person name="Gschloessl B."/>
            <person name="Heesch S."/>
            <person name="Jabbari K."/>
            <person name="Jubin C."/>
            <person name="Kawai H."/>
            <person name="Kimura K."/>
            <person name="Kloareg B."/>
            <person name="Kupper F.C."/>
            <person name="Lang D."/>
            <person name="Le Bail A."/>
            <person name="Leblanc C."/>
            <person name="Lerouge P."/>
            <person name="Lohr M."/>
            <person name="Lopez P.J."/>
            <person name="Martens C."/>
            <person name="Maumus F."/>
            <person name="Michel G."/>
            <person name="Miranda-Saavedra D."/>
            <person name="Morales J."/>
            <person name="Moreau H."/>
            <person name="Motomura T."/>
            <person name="Nagasato C."/>
            <person name="Napoli C.A."/>
            <person name="Nelson D.R."/>
            <person name="Nyvall-Collen P."/>
            <person name="Peters A.F."/>
            <person name="Pommier C."/>
            <person name="Potin P."/>
            <person name="Poulain J."/>
            <person name="Quesneville H."/>
            <person name="Read B."/>
            <person name="Rensing S.A."/>
            <person name="Ritter A."/>
            <person name="Rousvoal S."/>
            <person name="Samanta M."/>
            <person name="Samson G."/>
            <person name="Schroeder D.C."/>
            <person name="Segurens B."/>
            <person name="Strittmatter M."/>
            <person name="Tonon T."/>
            <person name="Tregear J.W."/>
            <person name="Valentin K."/>
            <person name="von Dassow P."/>
            <person name="Yamagishi T."/>
            <person name="Van de Peer Y."/>
            <person name="Wincker P."/>
        </authorList>
    </citation>
    <scope>NUCLEOTIDE SEQUENCE [LARGE SCALE GENOMIC DNA]</scope>
    <source>
        <strain evidence="4">Ec32 / CCAP1310/4</strain>
    </source>
</reference>
<evidence type="ECO:0000313" key="4">
    <source>
        <dbReference type="Proteomes" id="UP000002630"/>
    </source>
</evidence>
<dbReference type="AlphaFoldDB" id="D8LTP3"/>
<keyword evidence="4" id="KW-1185">Reference proteome</keyword>
<keyword evidence="1" id="KW-0175">Coiled coil</keyword>